<name>E6MFV0_9FIRM</name>
<comment type="caution">
    <text evidence="1">The sequence shown here is derived from an EMBL/GenBank/DDBJ whole genome shotgun (WGS) entry which is preliminary data.</text>
</comment>
<dbReference type="Proteomes" id="UP000004754">
    <property type="component" value="Unassembled WGS sequence"/>
</dbReference>
<evidence type="ECO:0000313" key="1">
    <source>
        <dbReference type="EMBL" id="EFV02095.1"/>
    </source>
</evidence>
<sequence length="45" mass="5267">MFWNEKDVILKINLEAAIFSALLFEGRHVKMKSPTEGKCWERSGR</sequence>
<dbReference type="STRING" id="887929.HMP0721_0861"/>
<evidence type="ECO:0000313" key="2">
    <source>
        <dbReference type="Proteomes" id="UP000004754"/>
    </source>
</evidence>
<dbReference type="AlphaFoldDB" id="E6MFV0"/>
<dbReference type="HOGENOM" id="CLU_3204078_0_0_9"/>
<gene>
    <name evidence="1" type="ORF">HMP0721_0861</name>
</gene>
<accession>E6MFV0</accession>
<dbReference type="EMBL" id="AEQN01000014">
    <property type="protein sequence ID" value="EFV02095.1"/>
    <property type="molecule type" value="Genomic_DNA"/>
</dbReference>
<organism evidence="1 2">
    <name type="scientific">Pseudoramibacter alactolyticus ATCC 23263</name>
    <dbReference type="NCBI Taxonomy" id="887929"/>
    <lineage>
        <taxon>Bacteria</taxon>
        <taxon>Bacillati</taxon>
        <taxon>Bacillota</taxon>
        <taxon>Clostridia</taxon>
        <taxon>Eubacteriales</taxon>
        <taxon>Eubacteriaceae</taxon>
        <taxon>Pseudoramibacter</taxon>
    </lineage>
</organism>
<keyword evidence="2" id="KW-1185">Reference proteome</keyword>
<reference evidence="1 2" key="1">
    <citation type="submission" date="2010-12" db="EMBL/GenBank/DDBJ databases">
        <authorList>
            <person name="Muzny D."/>
            <person name="Qin X."/>
            <person name="Deng J."/>
            <person name="Jiang H."/>
            <person name="Liu Y."/>
            <person name="Qu J."/>
            <person name="Song X.-Z."/>
            <person name="Zhang L."/>
            <person name="Thornton R."/>
            <person name="Coyle M."/>
            <person name="Francisco L."/>
            <person name="Jackson L."/>
            <person name="Javaid M."/>
            <person name="Korchina V."/>
            <person name="Kovar C."/>
            <person name="Mata R."/>
            <person name="Mathew T."/>
            <person name="Ngo R."/>
            <person name="Nguyen L."/>
            <person name="Nguyen N."/>
            <person name="Okwuonu G."/>
            <person name="Ongeri F."/>
            <person name="Pham C."/>
            <person name="Simmons D."/>
            <person name="Wilczek-Boney K."/>
            <person name="Hale W."/>
            <person name="Jakkamsetti A."/>
            <person name="Pham P."/>
            <person name="Ruth R."/>
            <person name="San Lucas F."/>
            <person name="Warren J."/>
            <person name="Zhang J."/>
            <person name="Zhao Z."/>
            <person name="Zhou C."/>
            <person name="Zhu D."/>
            <person name="Lee S."/>
            <person name="Bess C."/>
            <person name="Blankenburg K."/>
            <person name="Forbes L."/>
            <person name="Fu Q."/>
            <person name="Gubbala S."/>
            <person name="Hirani K."/>
            <person name="Jayaseelan J.C."/>
            <person name="Lara F."/>
            <person name="Munidasa M."/>
            <person name="Palculict T."/>
            <person name="Patil S."/>
            <person name="Pu L.-L."/>
            <person name="Saada N."/>
            <person name="Tang L."/>
            <person name="Weissenberger G."/>
            <person name="Zhu Y."/>
            <person name="Hemphill L."/>
            <person name="Shang Y."/>
            <person name="Youmans B."/>
            <person name="Ayvaz T."/>
            <person name="Ross M."/>
            <person name="Santibanez J."/>
            <person name="Aqrawi P."/>
            <person name="Gross S."/>
            <person name="Joshi V."/>
            <person name="Fowler G."/>
            <person name="Nazareth L."/>
            <person name="Reid J."/>
            <person name="Worley K."/>
            <person name="Petrosino J."/>
            <person name="Highlander S."/>
            <person name="Gibbs R."/>
        </authorList>
    </citation>
    <scope>NUCLEOTIDE SEQUENCE [LARGE SCALE GENOMIC DNA]</scope>
    <source>
        <strain evidence="1 2">ATCC 23263</strain>
    </source>
</reference>
<protein>
    <submittedName>
        <fullName evidence="1">Uncharacterized protein</fullName>
    </submittedName>
</protein>
<proteinExistence type="predicted"/>